<dbReference type="InterPro" id="IPR040436">
    <property type="entry name" value="Disconnected-like"/>
</dbReference>
<keyword evidence="2" id="KW-1185">Reference proteome</keyword>
<dbReference type="HOGENOM" id="CLU_2009128_0_0_1"/>
<gene>
    <name evidence="1" type="ORF">DAPPUDRAFT_60649</name>
</gene>
<evidence type="ECO:0000313" key="2">
    <source>
        <dbReference type="Proteomes" id="UP000000305"/>
    </source>
</evidence>
<proteinExistence type="predicted"/>
<feature type="non-terminal residue" evidence="1">
    <location>
        <position position="146"/>
    </location>
</feature>
<reference evidence="1 2" key="1">
    <citation type="journal article" date="2011" name="Science">
        <title>The ecoresponsive genome of Daphnia pulex.</title>
        <authorList>
            <person name="Colbourne J.K."/>
            <person name="Pfrender M.E."/>
            <person name="Gilbert D."/>
            <person name="Thomas W.K."/>
            <person name="Tucker A."/>
            <person name="Oakley T.H."/>
            <person name="Tokishita S."/>
            <person name="Aerts A."/>
            <person name="Arnold G.J."/>
            <person name="Basu M.K."/>
            <person name="Bauer D.J."/>
            <person name="Caceres C.E."/>
            <person name="Carmel L."/>
            <person name="Casola C."/>
            <person name="Choi J.H."/>
            <person name="Detter J.C."/>
            <person name="Dong Q."/>
            <person name="Dusheyko S."/>
            <person name="Eads B.D."/>
            <person name="Frohlich T."/>
            <person name="Geiler-Samerotte K.A."/>
            <person name="Gerlach D."/>
            <person name="Hatcher P."/>
            <person name="Jogdeo S."/>
            <person name="Krijgsveld J."/>
            <person name="Kriventseva E.V."/>
            <person name="Kultz D."/>
            <person name="Laforsch C."/>
            <person name="Lindquist E."/>
            <person name="Lopez J."/>
            <person name="Manak J.R."/>
            <person name="Muller J."/>
            <person name="Pangilinan J."/>
            <person name="Patwardhan R.P."/>
            <person name="Pitluck S."/>
            <person name="Pritham E.J."/>
            <person name="Rechtsteiner A."/>
            <person name="Rho M."/>
            <person name="Rogozin I.B."/>
            <person name="Sakarya O."/>
            <person name="Salamov A."/>
            <person name="Schaack S."/>
            <person name="Shapiro H."/>
            <person name="Shiga Y."/>
            <person name="Skalitzky C."/>
            <person name="Smith Z."/>
            <person name="Souvorov A."/>
            <person name="Sung W."/>
            <person name="Tang Z."/>
            <person name="Tsuchiya D."/>
            <person name="Tu H."/>
            <person name="Vos H."/>
            <person name="Wang M."/>
            <person name="Wolf Y.I."/>
            <person name="Yamagata H."/>
            <person name="Yamada T."/>
            <person name="Ye Y."/>
            <person name="Shaw J.R."/>
            <person name="Andrews J."/>
            <person name="Crease T.J."/>
            <person name="Tang H."/>
            <person name="Lucas S.M."/>
            <person name="Robertson H.M."/>
            <person name="Bork P."/>
            <person name="Koonin E.V."/>
            <person name="Zdobnov E.M."/>
            <person name="Grigoriev I.V."/>
            <person name="Lynch M."/>
            <person name="Boore J.L."/>
        </authorList>
    </citation>
    <scope>NUCLEOTIDE SEQUENCE [LARGE SCALE GENOMIC DNA]</scope>
</reference>
<sequence>AIRCTMPACPCECFQPGKLQLRQCQTCKHGWVPHALDKLGMRSGNVSSNGTGPVEPALPNTVFDVASLALYGCQALPIRLKILLDRLFSVLPPEDVVQVLTGFGWSLEDYARGYILQVSFILSFLSSFSLSRPLDNYGNTHSKKKK</sequence>
<accession>E9HAZ7</accession>
<dbReference type="Proteomes" id="UP000000305">
    <property type="component" value="Unassembled WGS sequence"/>
</dbReference>
<dbReference type="eggNOG" id="ENOG502QR8N">
    <property type="taxonomic scope" value="Eukaryota"/>
</dbReference>
<dbReference type="OrthoDB" id="10070972at2759"/>
<dbReference type="PANTHER" id="PTHR15021:SF0">
    <property type="entry name" value="DISCO-RELATED, ISOFORM A-RELATED"/>
    <property type="match status" value="1"/>
</dbReference>
<dbReference type="InParanoid" id="E9HAZ7"/>
<organism evidence="1 2">
    <name type="scientific">Daphnia pulex</name>
    <name type="common">Water flea</name>
    <dbReference type="NCBI Taxonomy" id="6669"/>
    <lineage>
        <taxon>Eukaryota</taxon>
        <taxon>Metazoa</taxon>
        <taxon>Ecdysozoa</taxon>
        <taxon>Arthropoda</taxon>
        <taxon>Crustacea</taxon>
        <taxon>Branchiopoda</taxon>
        <taxon>Diplostraca</taxon>
        <taxon>Cladocera</taxon>
        <taxon>Anomopoda</taxon>
        <taxon>Daphniidae</taxon>
        <taxon>Daphnia</taxon>
    </lineage>
</organism>
<evidence type="ECO:0000313" key="1">
    <source>
        <dbReference type="EMBL" id="EFX71130.1"/>
    </source>
</evidence>
<dbReference type="PANTHER" id="PTHR15021">
    <property type="entry name" value="DISCONNECTED-RELATED"/>
    <property type="match status" value="1"/>
</dbReference>
<dbReference type="EMBL" id="GL732613">
    <property type="protein sequence ID" value="EFX71130.1"/>
    <property type="molecule type" value="Genomic_DNA"/>
</dbReference>
<dbReference type="KEGG" id="dpx:DAPPUDRAFT_60649"/>
<name>E9HAZ7_DAPPU</name>
<dbReference type="AlphaFoldDB" id="E9HAZ7"/>
<dbReference type="OMA" id="MSESIRC"/>
<protein>
    <submittedName>
        <fullName evidence="1">Uncharacterized protein</fullName>
    </submittedName>
</protein>